<comment type="caution">
    <text evidence="2">The sequence shown here is derived from an EMBL/GenBank/DDBJ whole genome shotgun (WGS) entry which is preliminary data.</text>
</comment>
<sequence>ASGQPQPPAARLAPAAAGDHSAQISPDALQAPARMAAPSRASLPSQGAAASEELRNFRLAAAIRHATGNAGNEMAMRPVKVEEPDEDEYGVHEPAVHVPAPAACGQATTAARAVLS</sequence>
<dbReference type="Proteomes" id="UP001432027">
    <property type="component" value="Unassembled WGS sequence"/>
</dbReference>
<name>A0AAV5UAP8_9BILA</name>
<feature type="region of interest" description="Disordered" evidence="1">
    <location>
        <begin position="1"/>
        <end position="51"/>
    </location>
</feature>
<keyword evidence="3" id="KW-1185">Reference proteome</keyword>
<proteinExistence type="predicted"/>
<dbReference type="AlphaFoldDB" id="A0AAV5UAP8"/>
<feature type="non-terminal residue" evidence="2">
    <location>
        <position position="116"/>
    </location>
</feature>
<feature type="non-terminal residue" evidence="2">
    <location>
        <position position="1"/>
    </location>
</feature>
<evidence type="ECO:0000313" key="3">
    <source>
        <dbReference type="Proteomes" id="UP001432027"/>
    </source>
</evidence>
<evidence type="ECO:0000313" key="2">
    <source>
        <dbReference type="EMBL" id="GMT03877.1"/>
    </source>
</evidence>
<feature type="compositionally biased region" description="Low complexity" evidence="1">
    <location>
        <begin position="31"/>
        <end position="45"/>
    </location>
</feature>
<dbReference type="EMBL" id="BTSX01000006">
    <property type="protein sequence ID" value="GMT03877.1"/>
    <property type="molecule type" value="Genomic_DNA"/>
</dbReference>
<reference evidence="2" key="1">
    <citation type="submission" date="2023-10" db="EMBL/GenBank/DDBJ databases">
        <title>Genome assembly of Pristionchus species.</title>
        <authorList>
            <person name="Yoshida K."/>
            <person name="Sommer R.J."/>
        </authorList>
    </citation>
    <scope>NUCLEOTIDE SEQUENCE</scope>
    <source>
        <strain evidence="2">RS0144</strain>
    </source>
</reference>
<organism evidence="2 3">
    <name type="scientific">Pristionchus entomophagus</name>
    <dbReference type="NCBI Taxonomy" id="358040"/>
    <lineage>
        <taxon>Eukaryota</taxon>
        <taxon>Metazoa</taxon>
        <taxon>Ecdysozoa</taxon>
        <taxon>Nematoda</taxon>
        <taxon>Chromadorea</taxon>
        <taxon>Rhabditida</taxon>
        <taxon>Rhabditina</taxon>
        <taxon>Diplogasteromorpha</taxon>
        <taxon>Diplogasteroidea</taxon>
        <taxon>Neodiplogasteridae</taxon>
        <taxon>Pristionchus</taxon>
    </lineage>
</organism>
<accession>A0AAV5UAP8</accession>
<evidence type="ECO:0000256" key="1">
    <source>
        <dbReference type="SAM" id="MobiDB-lite"/>
    </source>
</evidence>
<gene>
    <name evidence="2" type="ORF">PENTCL1PPCAC_26051</name>
</gene>
<protein>
    <submittedName>
        <fullName evidence="2">Uncharacterized protein</fullName>
    </submittedName>
</protein>